<protein>
    <submittedName>
        <fullName evidence="2">Putative tick transposon</fullName>
    </submittedName>
</protein>
<proteinExistence type="predicted"/>
<reference evidence="2" key="1">
    <citation type="submission" date="2020-03" db="EMBL/GenBank/DDBJ databases">
        <title>A transcriptome and proteome of the tick Rhipicephalus microplus shaped by the genetic composition of its hosts and developmental stage.</title>
        <authorList>
            <person name="Garcia G.R."/>
            <person name="Ribeiro J.M.C."/>
            <person name="Maruyama S.R."/>
            <person name="Gardinasse L.G."/>
            <person name="Nelson K."/>
            <person name="Ferreira B.R."/>
            <person name="Andrade T.G."/>
            <person name="Santos I.K.F.M."/>
        </authorList>
    </citation>
    <scope>NUCLEOTIDE SEQUENCE</scope>
    <source>
        <strain evidence="2">NSGR</strain>
        <tissue evidence="2">Salivary glands</tissue>
    </source>
</reference>
<feature type="domain" description="Integrase p58-like C-terminal" evidence="1">
    <location>
        <begin position="99"/>
        <end position="138"/>
    </location>
</feature>
<dbReference type="InterPro" id="IPR054465">
    <property type="entry name" value="Integrase_p58-like_C"/>
</dbReference>
<dbReference type="Pfam" id="PF22938">
    <property type="entry name" value="Integrase_p58_C"/>
    <property type="match status" value="1"/>
</dbReference>
<sequence length="147" mass="17178">MRVTPLELVFSRTVTTSLDAMLPLNDESSNPPGLDGFLQRADEARQMARYRIRRQQRIDSYRYNQRRTEAHFQPGDKVWICTPVRRRGLSEKLLSGYFGPYEVLHRVSDVTYQVRSAIHGSSKRRGPTEVVCVVRMKPYYERSPEDQ</sequence>
<dbReference type="AlphaFoldDB" id="A0A6G5AAG1"/>
<organism evidence="2">
    <name type="scientific">Rhipicephalus microplus</name>
    <name type="common">Cattle tick</name>
    <name type="synonym">Boophilus microplus</name>
    <dbReference type="NCBI Taxonomy" id="6941"/>
    <lineage>
        <taxon>Eukaryota</taxon>
        <taxon>Metazoa</taxon>
        <taxon>Ecdysozoa</taxon>
        <taxon>Arthropoda</taxon>
        <taxon>Chelicerata</taxon>
        <taxon>Arachnida</taxon>
        <taxon>Acari</taxon>
        <taxon>Parasitiformes</taxon>
        <taxon>Ixodida</taxon>
        <taxon>Ixodoidea</taxon>
        <taxon>Ixodidae</taxon>
        <taxon>Rhipicephalinae</taxon>
        <taxon>Rhipicephalus</taxon>
        <taxon>Boophilus</taxon>
    </lineage>
</organism>
<name>A0A6G5AAG1_RHIMP</name>
<evidence type="ECO:0000259" key="1">
    <source>
        <dbReference type="Pfam" id="PF22938"/>
    </source>
</evidence>
<evidence type="ECO:0000313" key="2">
    <source>
        <dbReference type="EMBL" id="NIE47588.1"/>
    </source>
</evidence>
<dbReference type="EMBL" id="GIKN01005315">
    <property type="protein sequence ID" value="NIE47588.1"/>
    <property type="molecule type" value="Transcribed_RNA"/>
</dbReference>
<accession>A0A6G5AAG1</accession>